<keyword evidence="3" id="KW-1185">Reference proteome</keyword>
<evidence type="ECO:0000313" key="2">
    <source>
        <dbReference type="EMBL" id="KAG5590597.1"/>
    </source>
</evidence>
<evidence type="ECO:0000256" key="1">
    <source>
        <dbReference type="SAM" id="MobiDB-lite"/>
    </source>
</evidence>
<gene>
    <name evidence="2" type="ORF">H5410_041111</name>
</gene>
<accession>A0A9J5XS36</accession>
<proteinExistence type="predicted"/>
<comment type="caution">
    <text evidence="2">The sequence shown here is derived from an EMBL/GenBank/DDBJ whole genome shotgun (WGS) entry which is preliminary data.</text>
</comment>
<protein>
    <submittedName>
        <fullName evidence="2">Uncharacterized protein</fullName>
    </submittedName>
</protein>
<dbReference type="AlphaFoldDB" id="A0A9J5XS36"/>
<feature type="non-terminal residue" evidence="2">
    <location>
        <position position="1"/>
    </location>
</feature>
<organism evidence="2 3">
    <name type="scientific">Solanum commersonii</name>
    <name type="common">Commerson's wild potato</name>
    <name type="synonym">Commerson's nightshade</name>
    <dbReference type="NCBI Taxonomy" id="4109"/>
    <lineage>
        <taxon>Eukaryota</taxon>
        <taxon>Viridiplantae</taxon>
        <taxon>Streptophyta</taxon>
        <taxon>Embryophyta</taxon>
        <taxon>Tracheophyta</taxon>
        <taxon>Spermatophyta</taxon>
        <taxon>Magnoliopsida</taxon>
        <taxon>eudicotyledons</taxon>
        <taxon>Gunneridae</taxon>
        <taxon>Pentapetalae</taxon>
        <taxon>asterids</taxon>
        <taxon>lamiids</taxon>
        <taxon>Solanales</taxon>
        <taxon>Solanaceae</taxon>
        <taxon>Solanoideae</taxon>
        <taxon>Solaneae</taxon>
        <taxon>Solanum</taxon>
    </lineage>
</organism>
<dbReference type="Proteomes" id="UP000824120">
    <property type="component" value="Chromosome 8"/>
</dbReference>
<evidence type="ECO:0000313" key="3">
    <source>
        <dbReference type="Proteomes" id="UP000824120"/>
    </source>
</evidence>
<reference evidence="2 3" key="1">
    <citation type="submission" date="2020-09" db="EMBL/GenBank/DDBJ databases">
        <title>De no assembly of potato wild relative species, Solanum commersonii.</title>
        <authorList>
            <person name="Cho K."/>
        </authorList>
    </citation>
    <scope>NUCLEOTIDE SEQUENCE [LARGE SCALE GENOMIC DNA]</scope>
    <source>
        <strain evidence="2">LZ3.2</strain>
        <tissue evidence="2">Leaf</tissue>
    </source>
</reference>
<dbReference type="EMBL" id="JACXVP010000008">
    <property type="protein sequence ID" value="KAG5590597.1"/>
    <property type="molecule type" value="Genomic_DNA"/>
</dbReference>
<name>A0A9J5XS36_SOLCO</name>
<feature type="region of interest" description="Disordered" evidence="1">
    <location>
        <begin position="19"/>
        <end position="55"/>
    </location>
</feature>
<sequence>SNSARIWITLLPSTPVQFNSTPKDQVGGKWEQSAHHREVLRSSTTSPNNPEHDDAKRWCKTAMNYTKGRIAELIRDSD</sequence>